<dbReference type="PATRIC" id="fig|1227455.4.peg.1886"/>
<dbReference type="AlphaFoldDB" id="M0MGI6"/>
<dbReference type="SUPFAM" id="SSF53756">
    <property type="entry name" value="UDP-Glycosyltransferase/glycogen phosphorylase"/>
    <property type="match status" value="1"/>
</dbReference>
<evidence type="ECO:0000313" key="4">
    <source>
        <dbReference type="Proteomes" id="UP000011669"/>
    </source>
</evidence>
<organism evidence="3 4">
    <name type="scientific">Halococcus saccharolyticus DSM 5350</name>
    <dbReference type="NCBI Taxonomy" id="1227455"/>
    <lineage>
        <taxon>Archaea</taxon>
        <taxon>Methanobacteriati</taxon>
        <taxon>Methanobacteriota</taxon>
        <taxon>Stenosarchaea group</taxon>
        <taxon>Halobacteria</taxon>
        <taxon>Halobacteriales</taxon>
        <taxon>Halococcaceae</taxon>
        <taxon>Halococcus</taxon>
    </lineage>
</organism>
<dbReference type="OrthoDB" id="132546at2157"/>
<dbReference type="PANTHER" id="PTHR45947">
    <property type="entry name" value="SULFOQUINOVOSYL TRANSFERASE SQD2"/>
    <property type="match status" value="1"/>
</dbReference>
<dbReference type="STRING" id="1227455.C449_09214"/>
<dbReference type="InterPro" id="IPR028098">
    <property type="entry name" value="Glyco_trans_4-like_N"/>
</dbReference>
<keyword evidence="3" id="KW-0808">Transferase</keyword>
<dbReference type="RefSeq" id="WP_006077696.1">
    <property type="nucleotide sequence ID" value="NZ_AOMD01000021.1"/>
</dbReference>
<accession>M0MGI6</accession>
<protein>
    <submittedName>
        <fullName evidence="3">Glycosyl transferase, group 1</fullName>
    </submittedName>
</protein>
<gene>
    <name evidence="3" type="ORF">C449_09214</name>
</gene>
<sequence length="384" mass="42513">MRIAYVYDAVFPWETGGVQKRVWEIGRRLAVHHDIHWYGLKYWDGPAVVTRDGVTLHGVMSPTDLYVDGRRSITEALAFTARLVRPLADESFDVIDCQEFPFFPVFPSKLQSVLRRSTLVLTWHEVWDDYWMEYLGWKGTVGRVIERLTATLPDRHVAVSGRTVRDLRRLGVADASLVPNGIDVAEVETVPPADKPVDLLYVGRLIEEKNAGVLVRAVAQLRQTESDVNCIIVGDGPERARIESLVARLGLAENVTIVGEIDRYTDVLSLMKTATVFVAPSRREGFGISVLEALACGTPVVTVDHPQNAAQELVDDGVTGAVCDRTIDGLVAGIRRARSNASATACRDTAHEYEWDRIAESTETLYASVVGARTHPESITTYCP</sequence>
<dbReference type="InParanoid" id="M0MGI6"/>
<name>M0MGI6_9EURY</name>
<evidence type="ECO:0000259" key="2">
    <source>
        <dbReference type="Pfam" id="PF13439"/>
    </source>
</evidence>
<proteinExistence type="predicted"/>
<keyword evidence="4" id="KW-1185">Reference proteome</keyword>
<dbReference type="Gene3D" id="3.40.50.2000">
    <property type="entry name" value="Glycogen Phosphorylase B"/>
    <property type="match status" value="2"/>
</dbReference>
<dbReference type="GO" id="GO:0016757">
    <property type="term" value="F:glycosyltransferase activity"/>
    <property type="evidence" value="ECO:0007669"/>
    <property type="project" value="InterPro"/>
</dbReference>
<evidence type="ECO:0000313" key="3">
    <source>
        <dbReference type="EMBL" id="EMA44826.1"/>
    </source>
</evidence>
<feature type="domain" description="Glycosyltransferase subfamily 4-like N-terminal" evidence="2">
    <location>
        <begin position="16"/>
        <end position="185"/>
    </location>
</feature>
<dbReference type="InterPro" id="IPR001296">
    <property type="entry name" value="Glyco_trans_1"/>
</dbReference>
<dbReference type="Proteomes" id="UP000011669">
    <property type="component" value="Unassembled WGS sequence"/>
</dbReference>
<dbReference type="CDD" id="cd03801">
    <property type="entry name" value="GT4_PimA-like"/>
    <property type="match status" value="1"/>
</dbReference>
<feature type="domain" description="Glycosyl transferase family 1" evidence="1">
    <location>
        <begin position="193"/>
        <end position="340"/>
    </location>
</feature>
<comment type="caution">
    <text evidence="3">The sequence shown here is derived from an EMBL/GenBank/DDBJ whole genome shotgun (WGS) entry which is preliminary data.</text>
</comment>
<evidence type="ECO:0000259" key="1">
    <source>
        <dbReference type="Pfam" id="PF00534"/>
    </source>
</evidence>
<dbReference type="Pfam" id="PF00534">
    <property type="entry name" value="Glycos_transf_1"/>
    <property type="match status" value="1"/>
</dbReference>
<dbReference type="Pfam" id="PF13439">
    <property type="entry name" value="Glyco_transf_4"/>
    <property type="match status" value="1"/>
</dbReference>
<dbReference type="InterPro" id="IPR050194">
    <property type="entry name" value="Glycosyltransferase_grp1"/>
</dbReference>
<reference evidence="3 4" key="1">
    <citation type="journal article" date="2014" name="PLoS Genet.">
        <title>Phylogenetically driven sequencing of extremely halophilic archaea reveals strategies for static and dynamic osmo-response.</title>
        <authorList>
            <person name="Becker E.A."/>
            <person name="Seitzer P.M."/>
            <person name="Tritt A."/>
            <person name="Larsen D."/>
            <person name="Krusor M."/>
            <person name="Yao A.I."/>
            <person name="Wu D."/>
            <person name="Madern D."/>
            <person name="Eisen J.A."/>
            <person name="Darling A.E."/>
            <person name="Facciotti M.T."/>
        </authorList>
    </citation>
    <scope>NUCLEOTIDE SEQUENCE [LARGE SCALE GENOMIC DNA]</scope>
    <source>
        <strain evidence="3 4">DSM 5350</strain>
    </source>
</reference>
<dbReference type="PANTHER" id="PTHR45947:SF3">
    <property type="entry name" value="SULFOQUINOVOSYL TRANSFERASE SQD2"/>
    <property type="match status" value="1"/>
</dbReference>
<dbReference type="EMBL" id="AOMD01000021">
    <property type="protein sequence ID" value="EMA44826.1"/>
    <property type="molecule type" value="Genomic_DNA"/>
</dbReference>